<sequence length="60" mass="6386">MTGPAAAAVRPRGWLERESDSGELLGEVSQAACEVRRVQAAQADALITDAVRLFTPGRHP</sequence>
<reference evidence="2" key="1">
    <citation type="journal article" date="2019" name="Int. J. Syst. Evol. Microbiol.">
        <title>The Global Catalogue of Microorganisms (GCM) 10K type strain sequencing project: providing services to taxonomists for standard genome sequencing and annotation.</title>
        <authorList>
            <consortium name="The Broad Institute Genomics Platform"/>
            <consortium name="The Broad Institute Genome Sequencing Center for Infectious Disease"/>
            <person name="Wu L."/>
            <person name="Ma J."/>
        </authorList>
    </citation>
    <scope>NUCLEOTIDE SEQUENCE [LARGE SCALE GENOMIC DNA]</scope>
    <source>
        <strain evidence="2">JCM 17938</strain>
    </source>
</reference>
<keyword evidence="2" id="KW-1185">Reference proteome</keyword>
<organism evidence="1 2">
    <name type="scientific">Actinoallomurus liliacearum</name>
    <dbReference type="NCBI Taxonomy" id="1080073"/>
    <lineage>
        <taxon>Bacteria</taxon>
        <taxon>Bacillati</taxon>
        <taxon>Actinomycetota</taxon>
        <taxon>Actinomycetes</taxon>
        <taxon>Streptosporangiales</taxon>
        <taxon>Thermomonosporaceae</taxon>
        <taxon>Actinoallomurus</taxon>
    </lineage>
</organism>
<name>A0ABP8TNX9_9ACTN</name>
<protein>
    <submittedName>
        <fullName evidence="1">Uncharacterized protein</fullName>
    </submittedName>
</protein>
<dbReference type="Proteomes" id="UP001500212">
    <property type="component" value="Unassembled WGS sequence"/>
</dbReference>
<gene>
    <name evidence="1" type="ORF">GCM10023195_55710</name>
</gene>
<accession>A0ABP8TNX9</accession>
<proteinExistence type="predicted"/>
<dbReference type="EMBL" id="BAABHJ010000022">
    <property type="protein sequence ID" value="GAA4612924.1"/>
    <property type="molecule type" value="Genomic_DNA"/>
</dbReference>
<evidence type="ECO:0000313" key="1">
    <source>
        <dbReference type="EMBL" id="GAA4612924.1"/>
    </source>
</evidence>
<comment type="caution">
    <text evidence="1">The sequence shown here is derived from an EMBL/GenBank/DDBJ whole genome shotgun (WGS) entry which is preliminary data.</text>
</comment>
<evidence type="ECO:0000313" key="2">
    <source>
        <dbReference type="Proteomes" id="UP001500212"/>
    </source>
</evidence>